<comment type="caution">
    <text evidence="8">The sequence shown here is derived from an EMBL/GenBank/DDBJ whole genome shotgun (WGS) entry which is preliminary data.</text>
</comment>
<comment type="cofactor">
    <cofactor evidence="6">
        <name>Ca(2+)</name>
        <dbReference type="ChEBI" id="CHEBI:29108"/>
    </cofactor>
    <text evidence="6">Binds 1 Ca(2+) ion per dimer.</text>
</comment>
<dbReference type="InterPro" id="IPR043146">
    <property type="entry name" value="Penicillin_amidase_N_B-knob"/>
</dbReference>
<dbReference type="PROSITE" id="PS51257">
    <property type="entry name" value="PROKAR_LIPOPROTEIN"/>
    <property type="match status" value="1"/>
</dbReference>
<dbReference type="InterPro" id="IPR014395">
    <property type="entry name" value="Pen/GL7ACA/AHL_acylase"/>
</dbReference>
<reference evidence="8" key="1">
    <citation type="submission" date="2021-01" db="EMBL/GenBank/DDBJ databases">
        <title>Marivirga aurantiaca sp. nov., isolated from intertidal surface sediments.</title>
        <authorList>
            <person name="Zhang M."/>
        </authorList>
    </citation>
    <scope>NUCLEOTIDE SEQUENCE</scope>
    <source>
        <strain evidence="8">S37H4</strain>
    </source>
</reference>
<dbReference type="PANTHER" id="PTHR34218:SF3">
    <property type="entry name" value="ACYL-HOMOSERINE LACTONE ACYLASE PVDQ"/>
    <property type="match status" value="1"/>
</dbReference>
<dbReference type="PIRSF" id="PIRSF001227">
    <property type="entry name" value="Pen_acylase"/>
    <property type="match status" value="1"/>
</dbReference>
<dbReference type="Gene3D" id="1.10.1400.10">
    <property type="match status" value="1"/>
</dbReference>
<accession>A0A934WY68</accession>
<evidence type="ECO:0000256" key="5">
    <source>
        <dbReference type="PIRSR" id="PIRSR001227-1"/>
    </source>
</evidence>
<keyword evidence="6" id="KW-0106">Calcium</keyword>
<proteinExistence type="inferred from homology"/>
<dbReference type="PANTHER" id="PTHR34218">
    <property type="entry name" value="PEPTIDASE S45 PENICILLIN AMIDASE"/>
    <property type="match status" value="1"/>
</dbReference>
<dbReference type="InterPro" id="IPR043147">
    <property type="entry name" value="Penicillin_amidase_A-knob"/>
</dbReference>
<dbReference type="GO" id="GO:0046872">
    <property type="term" value="F:metal ion binding"/>
    <property type="evidence" value="ECO:0007669"/>
    <property type="project" value="UniProtKB-KW"/>
</dbReference>
<dbReference type="InterPro" id="IPR002692">
    <property type="entry name" value="S45"/>
</dbReference>
<evidence type="ECO:0000256" key="1">
    <source>
        <dbReference type="ARBA" id="ARBA00006586"/>
    </source>
</evidence>
<name>A0A934WY68_9BACT</name>
<dbReference type="SUPFAM" id="SSF56235">
    <property type="entry name" value="N-terminal nucleophile aminohydrolases (Ntn hydrolases)"/>
    <property type="match status" value="1"/>
</dbReference>
<dbReference type="GO" id="GO:0017000">
    <property type="term" value="P:antibiotic biosynthetic process"/>
    <property type="evidence" value="ECO:0007669"/>
    <property type="project" value="InterPro"/>
</dbReference>
<keyword evidence="6" id="KW-0479">Metal-binding</keyword>
<keyword evidence="2" id="KW-0732">Signal</keyword>
<gene>
    <name evidence="8" type="ORF">JKA74_09910</name>
</gene>
<feature type="coiled-coil region" evidence="7">
    <location>
        <begin position="553"/>
        <end position="580"/>
    </location>
</feature>
<feature type="binding site" evidence="6">
    <location>
        <position position="262"/>
    </location>
    <ligand>
        <name>Ca(2+)</name>
        <dbReference type="ChEBI" id="CHEBI:29108"/>
    </ligand>
</feature>
<dbReference type="AlphaFoldDB" id="A0A934WY68"/>
<evidence type="ECO:0000256" key="2">
    <source>
        <dbReference type="ARBA" id="ARBA00022729"/>
    </source>
</evidence>
<evidence type="ECO:0000256" key="7">
    <source>
        <dbReference type="SAM" id="Coils"/>
    </source>
</evidence>
<keyword evidence="7" id="KW-0175">Coiled coil</keyword>
<keyword evidence="4" id="KW-0865">Zymogen</keyword>
<comment type="similarity">
    <text evidence="1">Belongs to the peptidase S45 family.</text>
</comment>
<protein>
    <submittedName>
        <fullName evidence="8">Penicillin acylase family protein</fullName>
    </submittedName>
</protein>
<evidence type="ECO:0000313" key="9">
    <source>
        <dbReference type="Proteomes" id="UP000611723"/>
    </source>
</evidence>
<dbReference type="Gene3D" id="2.30.120.10">
    <property type="match status" value="1"/>
</dbReference>
<feature type="binding site" evidence="6">
    <location>
        <position position="259"/>
    </location>
    <ligand>
        <name>Ca(2+)</name>
        <dbReference type="ChEBI" id="CHEBI:29108"/>
    </ligand>
</feature>
<evidence type="ECO:0000256" key="4">
    <source>
        <dbReference type="ARBA" id="ARBA00023145"/>
    </source>
</evidence>
<dbReference type="Pfam" id="PF01804">
    <property type="entry name" value="Penicil_amidase"/>
    <property type="match status" value="1"/>
</dbReference>
<organism evidence="8 9">
    <name type="scientific">Marivirga aurantiaca</name>
    <dbReference type="NCBI Taxonomy" id="2802615"/>
    <lineage>
        <taxon>Bacteria</taxon>
        <taxon>Pseudomonadati</taxon>
        <taxon>Bacteroidota</taxon>
        <taxon>Cytophagia</taxon>
        <taxon>Cytophagales</taxon>
        <taxon>Marivirgaceae</taxon>
        <taxon>Marivirga</taxon>
    </lineage>
</organism>
<sequence length="713" mass="81306">MNVKIKFVLFNFILFVSYACKNTDSKPSTVEELANKVTIFRDIYGIPHIKGETDESLLFGLAYAQAEDHFDRIEKQIIRSIGRLAEVEGESGKANDMRVKAFEIERISKEEYHALEPQIKKLFDGFAAGLNYYLNQNPDVKPQLITHFKPWYFIADHKGNAFGTLGQVRINDDMIVKYLEDDVKGIGSNAFVVGKGKSKSKNAILVSNPHMDYEDPYEFQLTSAEGLNFYGAVRKGGTIFPVVGHNQHLGWTWTTNNPDVADAYEIQFDSKDSSMYKYGAQYIEVEAYQDTIKIKTDSGIFYQNVNFRKTIHGPILAESESGKPISIKLASLQKGGMLEQLYRMALSHDLESFKKALELNALYAHNISYADDQGNIMYLYNGLIPKRDTSFNWQLPVDGSLTETEWQGFHTIEELPQLLNPACQYIQNCNNRPFETTTKENPDPANFPDYMTYYQRNSNRGRRAKTLLDTLDNATINSLEAAIFDRYVESAQEDIEAIKREAYLIEKLDPKRIDNIREPLQMLVSWDRYSSSTSAATSIYYIWKFKSFHLKRIKTENHNIVALEQTIEKLKAEKGSWKVAWGDIYRHQRSLQPLQYDFDKEKTSHPIDGGISLTGIMFASAGHFEGHLPDVGLKGLSIRAQGGDSYVSIVEFGEEVKAKSITPYGASDHPESEHYDDQAELYAQGKLKPVFFTEEEILANLKVKYNPGEIKWR</sequence>
<dbReference type="RefSeq" id="WP_201431019.1">
    <property type="nucleotide sequence ID" value="NZ_JAEQBW010000003.1"/>
</dbReference>
<dbReference type="GO" id="GO:0016811">
    <property type="term" value="F:hydrolase activity, acting on carbon-nitrogen (but not peptide) bonds, in linear amides"/>
    <property type="evidence" value="ECO:0007669"/>
    <property type="project" value="InterPro"/>
</dbReference>
<dbReference type="Proteomes" id="UP000611723">
    <property type="component" value="Unassembled WGS sequence"/>
</dbReference>
<dbReference type="Gene3D" id="1.10.439.10">
    <property type="entry name" value="Penicillin Amidohydrolase, domain 1"/>
    <property type="match status" value="1"/>
</dbReference>
<evidence type="ECO:0000313" key="8">
    <source>
        <dbReference type="EMBL" id="MBK6265353.1"/>
    </source>
</evidence>
<feature type="active site" description="Nucleophile" evidence="5">
    <location>
        <position position="188"/>
    </location>
</feature>
<dbReference type="EMBL" id="JAEQBW010000003">
    <property type="protein sequence ID" value="MBK6265353.1"/>
    <property type="molecule type" value="Genomic_DNA"/>
</dbReference>
<keyword evidence="9" id="KW-1185">Reference proteome</keyword>
<dbReference type="InterPro" id="IPR029055">
    <property type="entry name" value="Ntn_hydrolases_N"/>
</dbReference>
<evidence type="ECO:0000256" key="6">
    <source>
        <dbReference type="PIRSR" id="PIRSR001227-2"/>
    </source>
</evidence>
<evidence type="ECO:0000256" key="3">
    <source>
        <dbReference type="ARBA" id="ARBA00022801"/>
    </source>
</evidence>
<dbReference type="InterPro" id="IPR023343">
    <property type="entry name" value="Penicillin_amidase_dom1"/>
</dbReference>
<dbReference type="Gene3D" id="3.60.20.10">
    <property type="entry name" value="Glutamine Phosphoribosylpyrophosphate, subunit 1, domain 1"/>
    <property type="match status" value="1"/>
</dbReference>
<keyword evidence="3" id="KW-0378">Hydrolase</keyword>